<sequence length="600" mass="66416">MDFSKFRESGDLSDIVVILGGTEFPLHRFPLYAKSEYFVKVSRTSPADSNKVELLDFPGGADIFGIVADFCYNMKIDMTKNNIVQIRCAAEYLQMTGTGNLIEISDKFLQDTITSGKLSRSTGAITSLLLYCVTIGPLAEVAGIVEACSDAMVESWLKPPTKFTDPSNLKKQGSSVDKRDDKTLKGLCNLPLEWFVKLMTSARECGVRPGLLADMATRYISLVLDRDDSEKSMQDAGSKPGKESAEKSTSKIDAVKGTKKIDAGHVLDAVIMELPEEAFSDEVMTIDWITRTFKLATLRGCRCRRPLVKAAGEIMNKLAPDDLCIISPSLLRDIVQESCNDEGEAERACRIIDTYMAEMVRKGVLTGETFRLLASAAPDEARKSHDQLYGILEYVLTAERDKMSDDQQQELVNRVNFTLVSEDILHQALASDFIPPAYVAKGALALCARLKKDLEVMTATASKQDEELRKYNYSYKRGKVTTTPAPRSAYSSAPPYQRGGLSDTDYEPTKDSDPLKVLDSMLSGTDRQTDEVLASARNKLASGAGAGVPYNSFRPVQLGEHDISFEEELEFKYDRAFRAMDNSRAKPRSGGYGYRSSFRY</sequence>
<dbReference type="EMBL" id="NEDP02000770">
    <property type="protein sequence ID" value="OWF55051.1"/>
    <property type="molecule type" value="Genomic_DNA"/>
</dbReference>
<evidence type="ECO:0000313" key="5">
    <source>
        <dbReference type="Proteomes" id="UP000242188"/>
    </source>
</evidence>
<dbReference type="PROSITE" id="PS51649">
    <property type="entry name" value="NPH3"/>
    <property type="match status" value="1"/>
</dbReference>
<dbReference type="PROSITE" id="PS50097">
    <property type="entry name" value="BTB"/>
    <property type="match status" value="1"/>
</dbReference>
<gene>
    <name evidence="4" type="ORF">KP79_PYT17034</name>
</gene>
<accession>A0A210R2B7</accession>
<dbReference type="SMART" id="SM00225">
    <property type="entry name" value="BTB"/>
    <property type="match status" value="1"/>
</dbReference>
<dbReference type="Proteomes" id="UP000242188">
    <property type="component" value="Unassembled WGS sequence"/>
</dbReference>
<evidence type="ECO:0000313" key="4">
    <source>
        <dbReference type="EMBL" id="OWF55051.1"/>
    </source>
</evidence>
<dbReference type="Pfam" id="PF03000">
    <property type="entry name" value="NPH3"/>
    <property type="match status" value="1"/>
</dbReference>
<feature type="region of interest" description="Disordered" evidence="1">
    <location>
        <begin position="482"/>
        <end position="510"/>
    </location>
</feature>
<dbReference type="InterPro" id="IPR043454">
    <property type="entry name" value="NPH3/RPT2-like"/>
</dbReference>
<dbReference type="Pfam" id="PF00651">
    <property type="entry name" value="BTB"/>
    <property type="match status" value="1"/>
</dbReference>
<feature type="compositionally biased region" description="Low complexity" evidence="1">
    <location>
        <begin position="482"/>
        <end position="496"/>
    </location>
</feature>
<dbReference type="PANTHER" id="PTHR32370">
    <property type="entry name" value="OS12G0117600 PROTEIN"/>
    <property type="match status" value="1"/>
</dbReference>
<keyword evidence="5" id="KW-1185">Reference proteome</keyword>
<protein>
    <submittedName>
        <fullName evidence="4">Root phototropism protein 2</fullName>
    </submittedName>
</protein>
<evidence type="ECO:0000259" key="3">
    <source>
        <dbReference type="PROSITE" id="PS51649"/>
    </source>
</evidence>
<reference evidence="4 5" key="1">
    <citation type="journal article" date="2017" name="Nat. Ecol. Evol.">
        <title>Scallop genome provides insights into evolution of bilaterian karyotype and development.</title>
        <authorList>
            <person name="Wang S."/>
            <person name="Zhang J."/>
            <person name="Jiao W."/>
            <person name="Li J."/>
            <person name="Xun X."/>
            <person name="Sun Y."/>
            <person name="Guo X."/>
            <person name="Huan P."/>
            <person name="Dong B."/>
            <person name="Zhang L."/>
            <person name="Hu X."/>
            <person name="Sun X."/>
            <person name="Wang J."/>
            <person name="Zhao C."/>
            <person name="Wang Y."/>
            <person name="Wang D."/>
            <person name="Huang X."/>
            <person name="Wang R."/>
            <person name="Lv J."/>
            <person name="Li Y."/>
            <person name="Zhang Z."/>
            <person name="Liu B."/>
            <person name="Lu W."/>
            <person name="Hui Y."/>
            <person name="Liang J."/>
            <person name="Zhou Z."/>
            <person name="Hou R."/>
            <person name="Li X."/>
            <person name="Liu Y."/>
            <person name="Li H."/>
            <person name="Ning X."/>
            <person name="Lin Y."/>
            <person name="Zhao L."/>
            <person name="Xing Q."/>
            <person name="Dou J."/>
            <person name="Li Y."/>
            <person name="Mao J."/>
            <person name="Guo H."/>
            <person name="Dou H."/>
            <person name="Li T."/>
            <person name="Mu C."/>
            <person name="Jiang W."/>
            <person name="Fu Q."/>
            <person name="Fu X."/>
            <person name="Miao Y."/>
            <person name="Liu J."/>
            <person name="Yu Q."/>
            <person name="Li R."/>
            <person name="Liao H."/>
            <person name="Li X."/>
            <person name="Kong Y."/>
            <person name="Jiang Z."/>
            <person name="Chourrout D."/>
            <person name="Li R."/>
            <person name="Bao Z."/>
        </authorList>
    </citation>
    <scope>NUCLEOTIDE SEQUENCE [LARGE SCALE GENOMIC DNA]</scope>
    <source>
        <strain evidence="4 5">PY_sf001</strain>
    </source>
</reference>
<feature type="region of interest" description="Disordered" evidence="1">
    <location>
        <begin position="230"/>
        <end position="251"/>
    </location>
</feature>
<dbReference type="InterPro" id="IPR000210">
    <property type="entry name" value="BTB/POZ_dom"/>
</dbReference>
<dbReference type="AlphaFoldDB" id="A0A210R2B7"/>
<evidence type="ECO:0000256" key="1">
    <source>
        <dbReference type="SAM" id="MobiDB-lite"/>
    </source>
</evidence>
<dbReference type="OrthoDB" id="624345at2759"/>
<feature type="domain" description="BTB" evidence="2">
    <location>
        <begin position="13"/>
        <end position="80"/>
    </location>
</feature>
<dbReference type="SUPFAM" id="SSF54695">
    <property type="entry name" value="POZ domain"/>
    <property type="match status" value="1"/>
</dbReference>
<dbReference type="Gene3D" id="3.30.710.10">
    <property type="entry name" value="Potassium Channel Kv1.1, Chain A"/>
    <property type="match status" value="1"/>
</dbReference>
<proteinExistence type="predicted"/>
<name>A0A210R2B7_MIZYE</name>
<feature type="domain" description="NPH3" evidence="3">
    <location>
        <begin position="181"/>
        <end position="449"/>
    </location>
</feature>
<evidence type="ECO:0000259" key="2">
    <source>
        <dbReference type="PROSITE" id="PS50097"/>
    </source>
</evidence>
<organism evidence="4 5">
    <name type="scientific">Mizuhopecten yessoensis</name>
    <name type="common">Japanese scallop</name>
    <name type="synonym">Patinopecten yessoensis</name>
    <dbReference type="NCBI Taxonomy" id="6573"/>
    <lineage>
        <taxon>Eukaryota</taxon>
        <taxon>Metazoa</taxon>
        <taxon>Spiralia</taxon>
        <taxon>Lophotrochozoa</taxon>
        <taxon>Mollusca</taxon>
        <taxon>Bivalvia</taxon>
        <taxon>Autobranchia</taxon>
        <taxon>Pteriomorphia</taxon>
        <taxon>Pectinida</taxon>
        <taxon>Pectinoidea</taxon>
        <taxon>Pectinidae</taxon>
        <taxon>Mizuhopecten</taxon>
    </lineage>
</organism>
<comment type="caution">
    <text evidence="4">The sequence shown here is derived from an EMBL/GenBank/DDBJ whole genome shotgun (WGS) entry which is preliminary data.</text>
</comment>
<dbReference type="InterPro" id="IPR011333">
    <property type="entry name" value="SKP1/BTB/POZ_sf"/>
</dbReference>
<feature type="compositionally biased region" description="Basic and acidic residues" evidence="1">
    <location>
        <begin position="240"/>
        <end position="251"/>
    </location>
</feature>
<dbReference type="InterPro" id="IPR027356">
    <property type="entry name" value="NPH3_dom"/>
</dbReference>